<reference evidence="3" key="1">
    <citation type="submission" date="2019-11" db="UniProtKB">
        <authorList>
            <consortium name="WormBaseParasite"/>
        </authorList>
    </citation>
    <scope>IDENTIFICATION</scope>
</reference>
<protein>
    <submittedName>
        <fullName evidence="3">PH domain-containing protein</fullName>
    </submittedName>
</protein>
<dbReference type="Gene3D" id="2.30.29.30">
    <property type="entry name" value="Pleckstrin-homology domain (PH domain)/Phosphotyrosine-binding domain (PTB)"/>
    <property type="match status" value="1"/>
</dbReference>
<dbReference type="CDD" id="cd00821">
    <property type="entry name" value="PH"/>
    <property type="match status" value="1"/>
</dbReference>
<dbReference type="AlphaFoldDB" id="A0A5K3EH96"/>
<feature type="domain" description="PH" evidence="2">
    <location>
        <begin position="23"/>
        <end position="125"/>
    </location>
</feature>
<evidence type="ECO:0000256" key="1">
    <source>
        <dbReference type="SAM" id="MobiDB-lite"/>
    </source>
</evidence>
<feature type="compositionally biased region" description="Polar residues" evidence="1">
    <location>
        <begin position="324"/>
        <end position="340"/>
    </location>
</feature>
<dbReference type="WBParaSite" id="MCU_000296-RA">
    <property type="protein sequence ID" value="MCU_000296-RA"/>
    <property type="gene ID" value="MCU_000296"/>
</dbReference>
<name>A0A5K3EH96_MESCO</name>
<feature type="compositionally biased region" description="Basic residues" evidence="1">
    <location>
        <begin position="351"/>
        <end position="363"/>
    </location>
</feature>
<dbReference type="PROSITE" id="PS50003">
    <property type="entry name" value="PH_DOMAIN"/>
    <property type="match status" value="1"/>
</dbReference>
<dbReference type="Pfam" id="PF00169">
    <property type="entry name" value="PH"/>
    <property type="match status" value="1"/>
</dbReference>
<feature type="compositionally biased region" description="Acidic residues" evidence="1">
    <location>
        <begin position="918"/>
        <end position="928"/>
    </location>
</feature>
<evidence type="ECO:0000259" key="2">
    <source>
        <dbReference type="PROSITE" id="PS50003"/>
    </source>
</evidence>
<feature type="compositionally biased region" description="Basic and acidic residues" evidence="1">
    <location>
        <begin position="228"/>
        <end position="239"/>
    </location>
</feature>
<dbReference type="SMART" id="SM00233">
    <property type="entry name" value="PH"/>
    <property type="match status" value="1"/>
</dbReference>
<dbReference type="SUPFAM" id="SSF50729">
    <property type="entry name" value="PH domain-like"/>
    <property type="match status" value="1"/>
</dbReference>
<sequence>MSLTHALAMQNDCTTGNGDAEALVMKEGHLFWALDKDAAVVQRTYGVLLPQTLLLYNTEEESHVNQQSPVKYFDLQQCLAIQPTDQYQDYFGFILLVVPGGVSLLGCSSEDERQTWIDVINQAIDTEIRSPALLKLIGILQDDTRQPYSSDYNSARSPTPLMNVPKTLNGESFVFSCPPLCLVESPVLESSAEPSPDFEEICGCRGGPLEEASTILEQVRPMLFNSATDDRGTAPDKAKVNGPAKDPPERKNPYIEETEQMIHQAQSLGKMLISQEAANSILEDSCAKLRETLAVLYDKLRQRGVYLEPAFSHASETIVHPNPQRRSSLQDTPGALTSLSFDEASNPIPRVARRHSRRNRRPSQPRPLSMQEEQRHPNELTPSLLSTAASSEQTLIGPIFDAASVETPVDVVCSHCLQTVTIGILEISMNLLTSRTVPSPQTIKRIRASASCLLSYLTGHIAAIRRRTGLPDEVVVTGLAKLVQRDYDASPLVQALIENCAIEVCSQILEEIGGKDKVTLTVMANGVPSDWLNGVPEKEDLKWMLPGYIATCFVLYRLTELGAGKVEDYEKLHEKLVNSKVPDNKIEAMLESLSITLIESLGQLKNNDCGQSESHLQMGLEFESIFHELLASKSGVRSVDILGSEGAHSRSIDANRLFSSKVTSPSDPLALDELRSTFTHGTPTDSAFQSQLTFSPNENHTCDEVESLSEQIRQLTPDERLQNHDGNEALEGLNVDANDYIRVVAALRREFEEDKRRLLEDVKQNWFHRDYYDAFAVESELQLKNLHSQLNRLCALSASNKGREAGSNSSSANRIAELMDIIRESHTVLLDQVENAINVFSEFVNTAVDNQEGLHADSFNELSGRIPEALGGLAAAANDLRARLYWDPNVTEDYEGEARRIKTNPSPLGFTISLGEKEDPDEISESEI</sequence>
<dbReference type="InterPro" id="IPR011993">
    <property type="entry name" value="PH-like_dom_sf"/>
</dbReference>
<proteinExistence type="predicted"/>
<feature type="region of interest" description="Disordered" evidence="1">
    <location>
        <begin position="317"/>
        <end position="378"/>
    </location>
</feature>
<accession>A0A5K3EH96</accession>
<organism evidence="3">
    <name type="scientific">Mesocestoides corti</name>
    <name type="common">Flatworm</name>
    <dbReference type="NCBI Taxonomy" id="53468"/>
    <lineage>
        <taxon>Eukaryota</taxon>
        <taxon>Metazoa</taxon>
        <taxon>Spiralia</taxon>
        <taxon>Lophotrochozoa</taxon>
        <taxon>Platyhelminthes</taxon>
        <taxon>Cestoda</taxon>
        <taxon>Eucestoda</taxon>
        <taxon>Cyclophyllidea</taxon>
        <taxon>Mesocestoididae</taxon>
        <taxon>Mesocestoides</taxon>
    </lineage>
</organism>
<evidence type="ECO:0000313" key="3">
    <source>
        <dbReference type="WBParaSite" id="MCU_000296-RA"/>
    </source>
</evidence>
<feature type="region of interest" description="Disordered" evidence="1">
    <location>
        <begin position="909"/>
        <end position="928"/>
    </location>
</feature>
<feature type="region of interest" description="Disordered" evidence="1">
    <location>
        <begin position="226"/>
        <end position="251"/>
    </location>
</feature>
<dbReference type="InterPro" id="IPR001849">
    <property type="entry name" value="PH_domain"/>
</dbReference>